<dbReference type="EMBL" id="KZ678373">
    <property type="protein sequence ID" value="PSS03832.1"/>
    <property type="molecule type" value="Genomic_DNA"/>
</dbReference>
<protein>
    <submittedName>
        <fullName evidence="1">Uncharacterized protein</fullName>
    </submittedName>
</protein>
<dbReference type="Proteomes" id="UP000241462">
    <property type="component" value="Unassembled WGS sequence"/>
</dbReference>
<gene>
    <name evidence="1" type="ORF">BD289DRAFT_98737</name>
</gene>
<keyword evidence="2" id="KW-1185">Reference proteome</keyword>
<dbReference type="InParanoid" id="A0A2T3AN17"/>
<dbReference type="AlphaFoldDB" id="A0A2T3AN17"/>
<evidence type="ECO:0000313" key="2">
    <source>
        <dbReference type="Proteomes" id="UP000241462"/>
    </source>
</evidence>
<accession>A0A2T3AN17</accession>
<reference evidence="1 2" key="1">
    <citation type="journal article" date="2018" name="Mycol. Prog.">
        <title>Coniella lustricola, a new species from submerged detritus.</title>
        <authorList>
            <person name="Raudabaugh D.B."/>
            <person name="Iturriaga T."/>
            <person name="Carver A."/>
            <person name="Mondo S."/>
            <person name="Pangilinan J."/>
            <person name="Lipzen A."/>
            <person name="He G."/>
            <person name="Amirebrahimi M."/>
            <person name="Grigoriev I.V."/>
            <person name="Miller A.N."/>
        </authorList>
    </citation>
    <scope>NUCLEOTIDE SEQUENCE [LARGE SCALE GENOMIC DNA]</scope>
    <source>
        <strain evidence="1 2">B22-T-1</strain>
    </source>
</reference>
<organism evidence="1 2">
    <name type="scientific">Coniella lustricola</name>
    <dbReference type="NCBI Taxonomy" id="2025994"/>
    <lineage>
        <taxon>Eukaryota</taxon>
        <taxon>Fungi</taxon>
        <taxon>Dikarya</taxon>
        <taxon>Ascomycota</taxon>
        <taxon>Pezizomycotina</taxon>
        <taxon>Sordariomycetes</taxon>
        <taxon>Sordariomycetidae</taxon>
        <taxon>Diaporthales</taxon>
        <taxon>Schizoparmaceae</taxon>
        <taxon>Coniella</taxon>
    </lineage>
</organism>
<evidence type="ECO:0000313" key="1">
    <source>
        <dbReference type="EMBL" id="PSS03832.1"/>
    </source>
</evidence>
<name>A0A2T3AN17_9PEZI</name>
<proteinExistence type="predicted"/>
<sequence length="126" mass="14286">MSSGLPRATVSLMFPSLASLCRRLPSCVYENRPEDCCATKPRHCHRCMCNHFSLGTFLSFCTQPRLVRGLPSPKPAAGTKRFFFSKLYCTPWLAGTTFWTSTRDRRQRALSAQELCCPQTKRCAPF</sequence>